<evidence type="ECO:0000256" key="2">
    <source>
        <dbReference type="ARBA" id="ARBA00001913"/>
    </source>
</evidence>
<dbReference type="GO" id="GO:0004565">
    <property type="term" value="F:beta-galactosidase activity"/>
    <property type="evidence" value="ECO:0007669"/>
    <property type="project" value="UniProtKB-EC"/>
</dbReference>
<dbReference type="Gene3D" id="2.70.98.10">
    <property type="match status" value="1"/>
</dbReference>
<dbReference type="InterPro" id="IPR006104">
    <property type="entry name" value="Glyco_hydro_2_N"/>
</dbReference>
<dbReference type="Proteomes" id="UP000297149">
    <property type="component" value="Chromosome"/>
</dbReference>
<dbReference type="EC" id="3.2.1.23" evidence="6"/>
<dbReference type="SUPFAM" id="SSF49785">
    <property type="entry name" value="Galactose-binding domain-like"/>
    <property type="match status" value="1"/>
</dbReference>
<keyword evidence="8" id="KW-0378">Hydrolase</keyword>
<evidence type="ECO:0000313" key="14">
    <source>
        <dbReference type="EMBL" id="QCD43566.1"/>
    </source>
</evidence>
<evidence type="ECO:0000256" key="7">
    <source>
        <dbReference type="ARBA" id="ARBA00013303"/>
    </source>
</evidence>
<protein>
    <recommendedName>
        <fullName evidence="7">Beta-galactosidase</fullName>
        <ecNumber evidence="6">3.2.1.23</ecNumber>
    </recommendedName>
    <alternativeName>
        <fullName evidence="11">Lactase</fullName>
    </alternativeName>
</protein>
<dbReference type="Gene3D" id="2.60.120.260">
    <property type="entry name" value="Galactose-binding domain-like"/>
    <property type="match status" value="1"/>
</dbReference>
<dbReference type="SUPFAM" id="SSF74650">
    <property type="entry name" value="Galactose mutarotase-like"/>
    <property type="match status" value="1"/>
</dbReference>
<organism evidence="14 15">
    <name type="scientific">Duncaniella dubosii</name>
    <dbReference type="NCBI Taxonomy" id="2518971"/>
    <lineage>
        <taxon>Bacteria</taxon>
        <taxon>Pseudomonadati</taxon>
        <taxon>Bacteroidota</taxon>
        <taxon>Bacteroidia</taxon>
        <taxon>Bacteroidales</taxon>
        <taxon>Muribaculaceae</taxon>
        <taxon>Duncaniella</taxon>
    </lineage>
</organism>
<evidence type="ECO:0000313" key="15">
    <source>
        <dbReference type="Proteomes" id="UP000297149"/>
    </source>
</evidence>
<feature type="chain" id="PRO_5020893913" description="Beta-galactosidase" evidence="12">
    <location>
        <begin position="21"/>
        <end position="1045"/>
    </location>
</feature>
<dbReference type="AlphaFoldDB" id="A0A4P7W672"/>
<feature type="signal peptide" evidence="12">
    <location>
        <begin position="1"/>
        <end position="20"/>
    </location>
</feature>
<dbReference type="Pfam" id="PF02929">
    <property type="entry name" value="Bgal_small_N"/>
    <property type="match status" value="1"/>
</dbReference>
<dbReference type="Pfam" id="PF02836">
    <property type="entry name" value="Glyco_hydro_2_C"/>
    <property type="match status" value="1"/>
</dbReference>
<dbReference type="Pfam" id="PF02837">
    <property type="entry name" value="Glyco_hydro_2_N"/>
    <property type="match status" value="1"/>
</dbReference>
<dbReference type="PRINTS" id="PR00132">
    <property type="entry name" value="GLHYDRLASE2"/>
</dbReference>
<dbReference type="InterPro" id="IPR006102">
    <property type="entry name" value="Ig-like_GH2"/>
</dbReference>
<dbReference type="GO" id="GO:0005990">
    <property type="term" value="P:lactose catabolic process"/>
    <property type="evidence" value="ECO:0007669"/>
    <property type="project" value="TreeGrafter"/>
</dbReference>
<comment type="subunit">
    <text evidence="5">Monomer.</text>
</comment>
<dbReference type="SUPFAM" id="SSF51445">
    <property type="entry name" value="(Trans)glycosidases"/>
    <property type="match status" value="1"/>
</dbReference>
<name>A0A4P7W672_9BACT</name>
<evidence type="ECO:0000256" key="12">
    <source>
        <dbReference type="SAM" id="SignalP"/>
    </source>
</evidence>
<evidence type="ECO:0000256" key="10">
    <source>
        <dbReference type="ARBA" id="ARBA00023295"/>
    </source>
</evidence>
<dbReference type="Pfam" id="PF16353">
    <property type="entry name" value="LacZ_4"/>
    <property type="match status" value="1"/>
</dbReference>
<feature type="domain" description="Beta galactosidase small chain/" evidence="13">
    <location>
        <begin position="764"/>
        <end position="1040"/>
    </location>
</feature>
<dbReference type="InterPro" id="IPR036156">
    <property type="entry name" value="Beta-gal/glucu_dom_sf"/>
</dbReference>
<gene>
    <name evidence="14" type="ORF">E7747_15690</name>
</gene>
<dbReference type="InterPro" id="IPR032312">
    <property type="entry name" value="LacZ_4"/>
</dbReference>
<dbReference type="InterPro" id="IPR008979">
    <property type="entry name" value="Galactose-bd-like_sf"/>
</dbReference>
<reference evidence="15" key="1">
    <citation type="submission" date="2019-02" db="EMBL/GenBank/DDBJ databases">
        <title>Isolation and identification of novel species under the genus Muribaculum.</title>
        <authorList>
            <person name="Miyake S."/>
            <person name="Ding Y."/>
            <person name="Low A."/>
            <person name="Soh M."/>
            <person name="Seedorf H."/>
        </authorList>
    </citation>
    <scope>NUCLEOTIDE SEQUENCE [LARGE SCALE GENOMIC DNA]</scope>
    <source>
        <strain evidence="15">H5</strain>
    </source>
</reference>
<evidence type="ECO:0000256" key="6">
    <source>
        <dbReference type="ARBA" id="ARBA00012756"/>
    </source>
</evidence>
<dbReference type="Pfam" id="PF00703">
    <property type="entry name" value="Glyco_hydro_2"/>
    <property type="match status" value="1"/>
</dbReference>
<comment type="cofactor">
    <cofactor evidence="2">
        <name>Ca(2+)</name>
        <dbReference type="ChEBI" id="CHEBI:29108"/>
    </cofactor>
</comment>
<evidence type="ECO:0000256" key="9">
    <source>
        <dbReference type="ARBA" id="ARBA00022837"/>
    </source>
</evidence>
<comment type="cofactor">
    <cofactor evidence="3">
        <name>Na(+)</name>
        <dbReference type="ChEBI" id="CHEBI:29101"/>
    </cofactor>
</comment>
<dbReference type="RefSeq" id="WP_136416930.1">
    <property type="nucleotide sequence ID" value="NZ_CP039396.1"/>
</dbReference>
<keyword evidence="10" id="KW-0326">Glycosidase</keyword>
<dbReference type="InterPro" id="IPR023232">
    <property type="entry name" value="Glyco_hydro_2_AS"/>
</dbReference>
<dbReference type="InterPro" id="IPR050347">
    <property type="entry name" value="Bact_Beta-galactosidase"/>
</dbReference>
<comment type="similarity">
    <text evidence="4">Belongs to the glycosyl hydrolase 2 family.</text>
</comment>
<dbReference type="FunFam" id="2.60.40.10:FF:000680">
    <property type="entry name" value="Beta-galactosidase"/>
    <property type="match status" value="1"/>
</dbReference>
<dbReference type="InterPro" id="IPR013783">
    <property type="entry name" value="Ig-like_fold"/>
</dbReference>
<dbReference type="InterPro" id="IPR017853">
    <property type="entry name" value="GH"/>
</dbReference>
<dbReference type="SUPFAM" id="SSF49303">
    <property type="entry name" value="beta-Galactosidase/glucuronidase domain"/>
    <property type="match status" value="2"/>
</dbReference>
<dbReference type="Gene3D" id="2.60.40.10">
    <property type="entry name" value="Immunoglobulins"/>
    <property type="match status" value="2"/>
</dbReference>
<dbReference type="Gene3D" id="3.20.20.80">
    <property type="entry name" value="Glycosidases"/>
    <property type="match status" value="1"/>
</dbReference>
<dbReference type="GO" id="GO:0009341">
    <property type="term" value="C:beta-galactosidase complex"/>
    <property type="evidence" value="ECO:0007669"/>
    <property type="project" value="InterPro"/>
</dbReference>
<accession>A0A4P7W672</accession>
<evidence type="ECO:0000256" key="4">
    <source>
        <dbReference type="ARBA" id="ARBA00007401"/>
    </source>
</evidence>
<dbReference type="SMART" id="SM01038">
    <property type="entry name" value="Bgal_small_N"/>
    <property type="match status" value="1"/>
</dbReference>
<sequence length="1045" mass="118720">MITILRTVIFSVLTTTIASSLGAITPDWENPSVFAEGRLAPRATSYPYPTPAEALAGNGYGSAYVMPLNGKWKFHFSAKPDSRPADFHSPNFDDSGWDEISVPSNWEMLGYGTPIYTNITYPFPKNPPFIDHSDNPVGSYRHTFRLPDSWKGRRVILHFDGSTAGMYVWVNGQKAGYVQSTKNQAEFDISSFVCEGDNTIACEVYRWTDGSYLEDQDFWRLSGIDRDVYIYSTADERILDFFADAGLDRNYRDGVLRLNTVLQNHSDLTKDTRLDIRIYDAADRQVASQSKQVRLNGNASETVDITQKLRNVRKWSAETPNLYTLVLSLTDNKGNIIESTSSRIGFRKVEIKDSRLLVNGQPVEVHGVNLHEHHQTNGHVVDRETMLSDIRTMKRHNINAVRMSHYPQSPLWYDLCDEYGLYVVDEANIEIHAMGAEHQGGFDKSVHPAYLPQWKEAILDRQRTMVERDKNHPCVIVWSMGNECGNGENFYAAYDWIKSRDTSRPVQFEQAGEAPDTDIVCPMYPSINSMKDYASRTDVTRPYIMCEYAHAMGNSSGNFQEYFDIIRSSAHMQGGFIWDWVDQGLLTKDENGEAYWAYGGDFGAYNYPHDENFCINGLVQPDRTPHPGLMEVKKVYQDIRFAAIDPQRGEFEVQNHFIATDLSDYDFSWELLRNGEKMADGTFELNLPPGQKKAVKAPIPSVDMNDGNDYHLSVYAYTRKGDEIIPAAHEVAREQFSLATGSMTIQKPATTIPATFNKDGNTWSFDCQGNVTIKVNSRNGEVYAYAVNERNLLNGSITPSFWRAPTDNDWGNNAHRRLNAWRYAGHNRKLTALTHDTDKERHIITATYTLPEVNATYVLSYTIHPDGRLGVESTLHADSDHMPELMRFGLRLPLDRSKDNFRWYGRGPWENYSDRNTASFMGIWEGKVDDQFYPYIRPQETGNKTDVRWATLTDDTGFGIKVSGRQPLNVSALDVTPDDLDPGMKKSQMHTSDVHHSRHNVYLNVDLAQRGLGGDNSWGRGPHKEYLLNDKSYNYSFIISPVIPD</sequence>
<proteinExistence type="inferred from homology"/>
<evidence type="ECO:0000256" key="1">
    <source>
        <dbReference type="ARBA" id="ARBA00001412"/>
    </source>
</evidence>
<keyword evidence="15" id="KW-1185">Reference proteome</keyword>
<dbReference type="InterPro" id="IPR006101">
    <property type="entry name" value="Glyco_hydro_2"/>
</dbReference>
<dbReference type="PROSITE" id="PS00608">
    <property type="entry name" value="GLYCOSYL_HYDROL_F2_2"/>
    <property type="match status" value="1"/>
</dbReference>
<keyword evidence="12" id="KW-0732">Signal</keyword>
<evidence type="ECO:0000256" key="11">
    <source>
        <dbReference type="ARBA" id="ARBA00032230"/>
    </source>
</evidence>
<dbReference type="InterPro" id="IPR004199">
    <property type="entry name" value="B-gal_small/dom_5"/>
</dbReference>
<evidence type="ECO:0000256" key="3">
    <source>
        <dbReference type="ARBA" id="ARBA00001959"/>
    </source>
</evidence>
<dbReference type="EMBL" id="CP039396">
    <property type="protein sequence ID" value="QCD43566.1"/>
    <property type="molecule type" value="Genomic_DNA"/>
</dbReference>
<dbReference type="PANTHER" id="PTHR46323:SF2">
    <property type="entry name" value="BETA-GALACTOSIDASE"/>
    <property type="match status" value="1"/>
</dbReference>
<evidence type="ECO:0000256" key="5">
    <source>
        <dbReference type="ARBA" id="ARBA00011245"/>
    </source>
</evidence>
<comment type="catalytic activity">
    <reaction evidence="1">
        <text>Hydrolysis of terminal non-reducing beta-D-galactose residues in beta-D-galactosides.</text>
        <dbReference type="EC" id="3.2.1.23"/>
    </reaction>
</comment>
<dbReference type="PANTHER" id="PTHR46323">
    <property type="entry name" value="BETA-GALACTOSIDASE"/>
    <property type="match status" value="1"/>
</dbReference>
<dbReference type="InterPro" id="IPR006103">
    <property type="entry name" value="Glyco_hydro_2_cat"/>
</dbReference>
<dbReference type="InterPro" id="IPR014718">
    <property type="entry name" value="GH-type_carb-bd"/>
</dbReference>
<dbReference type="FunFam" id="3.20.20.80:FF:000018">
    <property type="entry name" value="Beta-galactosidase"/>
    <property type="match status" value="1"/>
</dbReference>
<dbReference type="InterPro" id="IPR011013">
    <property type="entry name" value="Gal_mutarotase_sf_dom"/>
</dbReference>
<dbReference type="KEGG" id="ddb:E7747_15690"/>
<keyword evidence="9" id="KW-0106">Calcium</keyword>
<evidence type="ECO:0000259" key="13">
    <source>
        <dbReference type="SMART" id="SM01038"/>
    </source>
</evidence>
<evidence type="ECO:0000256" key="8">
    <source>
        <dbReference type="ARBA" id="ARBA00022801"/>
    </source>
</evidence>
<dbReference type="GO" id="GO:0030246">
    <property type="term" value="F:carbohydrate binding"/>
    <property type="evidence" value="ECO:0007669"/>
    <property type="project" value="InterPro"/>
</dbReference>